<dbReference type="Proteomes" id="UP001283361">
    <property type="component" value="Unassembled WGS sequence"/>
</dbReference>
<dbReference type="EMBL" id="JAWDGP010002313">
    <property type="protein sequence ID" value="KAK3784032.1"/>
    <property type="molecule type" value="Genomic_DNA"/>
</dbReference>
<organism evidence="2 3">
    <name type="scientific">Elysia crispata</name>
    <name type="common">lettuce slug</name>
    <dbReference type="NCBI Taxonomy" id="231223"/>
    <lineage>
        <taxon>Eukaryota</taxon>
        <taxon>Metazoa</taxon>
        <taxon>Spiralia</taxon>
        <taxon>Lophotrochozoa</taxon>
        <taxon>Mollusca</taxon>
        <taxon>Gastropoda</taxon>
        <taxon>Heterobranchia</taxon>
        <taxon>Euthyneura</taxon>
        <taxon>Panpulmonata</taxon>
        <taxon>Sacoglossa</taxon>
        <taxon>Placobranchoidea</taxon>
        <taxon>Plakobranchidae</taxon>
        <taxon>Elysia</taxon>
    </lineage>
</organism>
<gene>
    <name evidence="2" type="ORF">RRG08_025226</name>
</gene>
<proteinExistence type="predicted"/>
<comment type="caution">
    <text evidence="2">The sequence shown here is derived from an EMBL/GenBank/DDBJ whole genome shotgun (WGS) entry which is preliminary data.</text>
</comment>
<reference evidence="2" key="1">
    <citation type="journal article" date="2023" name="G3 (Bethesda)">
        <title>A reference genome for the long-term kleptoplast-retaining sea slug Elysia crispata morphotype clarki.</title>
        <authorList>
            <person name="Eastman K.E."/>
            <person name="Pendleton A.L."/>
            <person name="Shaikh M.A."/>
            <person name="Suttiyut T."/>
            <person name="Ogas R."/>
            <person name="Tomko P."/>
            <person name="Gavelis G."/>
            <person name="Widhalm J.R."/>
            <person name="Wisecaver J.H."/>
        </authorList>
    </citation>
    <scope>NUCLEOTIDE SEQUENCE</scope>
    <source>
        <strain evidence="2">ECLA1</strain>
    </source>
</reference>
<dbReference type="AlphaFoldDB" id="A0AAE1AC90"/>
<evidence type="ECO:0000313" key="3">
    <source>
        <dbReference type="Proteomes" id="UP001283361"/>
    </source>
</evidence>
<name>A0AAE1AC90_9GAST</name>
<feature type="region of interest" description="Disordered" evidence="1">
    <location>
        <begin position="298"/>
        <end position="353"/>
    </location>
</feature>
<sequence length="484" mass="55196">MHDHVSPAISFNSAISSPQELRNLDISSMMSQTKQLHPTYPLSLDFHLHQQTSNPRLSQHSQQHESLLYGYMLSQQQQQQQQHRINEHQHVQHQTNGQRNLLNSLHTQQQQRQQHQQHQHQQHLPHQYEEQYQNHSLQHTKLQEEQNRLQRFKQVIPNNTVPMHYGSNNFPNKSTDLQINTFAGVLVEEAKGTQRESASFHDMDDIDEEMLDEEEEEDLHMYYEQCRHTLLLKHPNVASELLKFAENASMDIQRFFGRAKGEEDACDVYEDKWAATKSGRELYYADLIRIAQGGDTESVGFRKSKKGASLSSTRTSPSTTSSSSASSASYTSSLSPQETDVLDSRTRYTGRRDDSLGMGALSDLFEYGLSDVSASQLSRNTASSSRTRHTTAQRSRVCGSRVAPKMRERSLPKSFWREPTYSISVRCGVNTVTNLDHPHITSISNSKLPDFSDLMESWHGSVGTLVNTGHNRDLAVEVALENQH</sequence>
<evidence type="ECO:0000256" key="1">
    <source>
        <dbReference type="SAM" id="MobiDB-lite"/>
    </source>
</evidence>
<evidence type="ECO:0000313" key="2">
    <source>
        <dbReference type="EMBL" id="KAK3784032.1"/>
    </source>
</evidence>
<protein>
    <submittedName>
        <fullName evidence="2">Uncharacterized protein</fullName>
    </submittedName>
</protein>
<keyword evidence="3" id="KW-1185">Reference proteome</keyword>
<feature type="region of interest" description="Disordered" evidence="1">
    <location>
        <begin position="74"/>
        <end position="96"/>
    </location>
</feature>
<feature type="region of interest" description="Disordered" evidence="1">
    <location>
        <begin position="106"/>
        <end position="125"/>
    </location>
</feature>
<feature type="compositionally biased region" description="Low complexity" evidence="1">
    <location>
        <begin position="309"/>
        <end position="336"/>
    </location>
</feature>
<feature type="compositionally biased region" description="Basic and acidic residues" evidence="1">
    <location>
        <begin position="342"/>
        <end position="353"/>
    </location>
</feature>
<accession>A0AAE1AC90</accession>